<dbReference type="VEuPathDB" id="FungiDB:ASPSYDRAFT_36484"/>
<dbReference type="Proteomes" id="UP000184356">
    <property type="component" value="Unassembled WGS sequence"/>
</dbReference>
<evidence type="ECO:0000256" key="2">
    <source>
        <dbReference type="ARBA" id="ARBA00022801"/>
    </source>
</evidence>
<dbReference type="RefSeq" id="XP_040697356.1">
    <property type="nucleotide sequence ID" value="XM_040845432.1"/>
</dbReference>
<dbReference type="GO" id="GO:0016787">
    <property type="term" value="F:hydrolase activity"/>
    <property type="evidence" value="ECO:0007669"/>
    <property type="project" value="UniProtKB-KW"/>
</dbReference>
<sequence length="181" mass="20416">MQVDPDIGVEATIKRGLLPHMDGCKQDEYCTIFQIPRGYERHDSSITTLFRICHLQYILKHAPRPSNSKSRGKRPHGHGDNENLFKDERVTLLTLDGEAFQDSPTPGKGGRTTVMWTYPAKVYDYSSQNTKGHAKPGYPALDPGPFRIVTNRDMEVLGMIYHPIFSDTLFLRASECTTTTS</sequence>
<feature type="region of interest" description="Disordered" evidence="3">
    <location>
        <begin position="63"/>
        <end position="83"/>
    </location>
</feature>
<dbReference type="GeneID" id="63761505"/>
<dbReference type="GO" id="GO:0003723">
    <property type="term" value="F:RNA binding"/>
    <property type="evidence" value="ECO:0007669"/>
    <property type="project" value="InterPro"/>
</dbReference>
<keyword evidence="1" id="KW-0540">Nuclease</keyword>
<dbReference type="OrthoDB" id="4489995at2759"/>
<name>A0A1L9T275_9EURO</name>
<reference evidence="5" key="1">
    <citation type="journal article" date="2017" name="Genome Biol.">
        <title>Comparative genomics reveals high biological diversity and specific adaptations in the industrially and medically important fungal genus Aspergillus.</title>
        <authorList>
            <person name="de Vries R.P."/>
            <person name="Riley R."/>
            <person name="Wiebenga A."/>
            <person name="Aguilar-Osorio G."/>
            <person name="Amillis S."/>
            <person name="Uchima C.A."/>
            <person name="Anderluh G."/>
            <person name="Asadollahi M."/>
            <person name="Askin M."/>
            <person name="Barry K."/>
            <person name="Battaglia E."/>
            <person name="Bayram O."/>
            <person name="Benocci T."/>
            <person name="Braus-Stromeyer S.A."/>
            <person name="Caldana C."/>
            <person name="Canovas D."/>
            <person name="Cerqueira G.C."/>
            <person name="Chen F."/>
            <person name="Chen W."/>
            <person name="Choi C."/>
            <person name="Clum A."/>
            <person name="Dos Santos R.A."/>
            <person name="Damasio A.R."/>
            <person name="Diallinas G."/>
            <person name="Emri T."/>
            <person name="Fekete E."/>
            <person name="Flipphi M."/>
            <person name="Freyberg S."/>
            <person name="Gallo A."/>
            <person name="Gournas C."/>
            <person name="Habgood R."/>
            <person name="Hainaut M."/>
            <person name="Harispe M.L."/>
            <person name="Henrissat B."/>
            <person name="Hilden K.S."/>
            <person name="Hope R."/>
            <person name="Hossain A."/>
            <person name="Karabika E."/>
            <person name="Karaffa L."/>
            <person name="Karanyi Z."/>
            <person name="Krasevec N."/>
            <person name="Kuo A."/>
            <person name="Kusch H."/>
            <person name="LaButti K."/>
            <person name="Lagendijk E.L."/>
            <person name="Lapidus A."/>
            <person name="Levasseur A."/>
            <person name="Lindquist E."/>
            <person name="Lipzen A."/>
            <person name="Logrieco A.F."/>
            <person name="MacCabe A."/>
            <person name="Maekelae M.R."/>
            <person name="Malavazi I."/>
            <person name="Melin P."/>
            <person name="Meyer V."/>
            <person name="Mielnichuk N."/>
            <person name="Miskei M."/>
            <person name="Molnar A.P."/>
            <person name="Mule G."/>
            <person name="Ngan C.Y."/>
            <person name="Orejas M."/>
            <person name="Orosz E."/>
            <person name="Ouedraogo J.P."/>
            <person name="Overkamp K.M."/>
            <person name="Park H.-S."/>
            <person name="Perrone G."/>
            <person name="Piumi F."/>
            <person name="Punt P.J."/>
            <person name="Ram A.F."/>
            <person name="Ramon A."/>
            <person name="Rauscher S."/>
            <person name="Record E."/>
            <person name="Riano-Pachon D.M."/>
            <person name="Robert V."/>
            <person name="Roehrig J."/>
            <person name="Ruller R."/>
            <person name="Salamov A."/>
            <person name="Salih N.S."/>
            <person name="Samson R.A."/>
            <person name="Sandor E."/>
            <person name="Sanguinetti M."/>
            <person name="Schuetze T."/>
            <person name="Sepcic K."/>
            <person name="Shelest E."/>
            <person name="Sherlock G."/>
            <person name="Sophianopoulou V."/>
            <person name="Squina F.M."/>
            <person name="Sun H."/>
            <person name="Susca A."/>
            <person name="Todd R.B."/>
            <person name="Tsang A."/>
            <person name="Unkles S.E."/>
            <person name="van de Wiele N."/>
            <person name="van Rossen-Uffink D."/>
            <person name="Oliveira J.V."/>
            <person name="Vesth T.C."/>
            <person name="Visser J."/>
            <person name="Yu J.-H."/>
            <person name="Zhou M."/>
            <person name="Andersen M.R."/>
            <person name="Archer D.B."/>
            <person name="Baker S.E."/>
            <person name="Benoit I."/>
            <person name="Brakhage A.A."/>
            <person name="Braus G.H."/>
            <person name="Fischer R."/>
            <person name="Frisvad J.C."/>
            <person name="Goldman G.H."/>
            <person name="Houbraken J."/>
            <person name="Oakley B."/>
            <person name="Pocsi I."/>
            <person name="Scazzocchio C."/>
            <person name="Seiboth B."/>
            <person name="vanKuyk P.A."/>
            <person name="Wortman J."/>
            <person name="Dyer P.S."/>
            <person name="Grigoriev I.V."/>
        </authorList>
    </citation>
    <scope>NUCLEOTIDE SEQUENCE [LARGE SCALE GENOMIC DNA]</scope>
    <source>
        <strain evidence="5">CBS 593.65</strain>
    </source>
</reference>
<dbReference type="GO" id="GO:0004540">
    <property type="term" value="F:RNA nuclease activity"/>
    <property type="evidence" value="ECO:0007669"/>
    <property type="project" value="InterPro"/>
</dbReference>
<protein>
    <submittedName>
        <fullName evidence="4">Uncharacterized protein</fullName>
    </submittedName>
</protein>
<keyword evidence="2" id="KW-0378">Hydrolase</keyword>
<evidence type="ECO:0000313" key="4">
    <source>
        <dbReference type="EMBL" id="OJJ53550.1"/>
    </source>
</evidence>
<evidence type="ECO:0000256" key="3">
    <source>
        <dbReference type="SAM" id="MobiDB-lite"/>
    </source>
</evidence>
<dbReference type="AlphaFoldDB" id="A0A1L9T275"/>
<organism evidence="4 5">
    <name type="scientific">Aspergillus sydowii CBS 593.65</name>
    <dbReference type="NCBI Taxonomy" id="1036612"/>
    <lineage>
        <taxon>Eukaryota</taxon>
        <taxon>Fungi</taxon>
        <taxon>Dikarya</taxon>
        <taxon>Ascomycota</taxon>
        <taxon>Pezizomycotina</taxon>
        <taxon>Eurotiomycetes</taxon>
        <taxon>Eurotiomycetidae</taxon>
        <taxon>Eurotiales</taxon>
        <taxon>Aspergillaceae</taxon>
        <taxon>Aspergillus</taxon>
        <taxon>Aspergillus subgen. Nidulantes</taxon>
    </lineage>
</organism>
<evidence type="ECO:0000256" key="1">
    <source>
        <dbReference type="ARBA" id="ARBA00022722"/>
    </source>
</evidence>
<dbReference type="EMBL" id="KV878597">
    <property type="protein sequence ID" value="OJJ53550.1"/>
    <property type="molecule type" value="Genomic_DNA"/>
</dbReference>
<dbReference type="SUPFAM" id="SSF53933">
    <property type="entry name" value="Microbial ribonucleases"/>
    <property type="match status" value="1"/>
</dbReference>
<dbReference type="InterPro" id="IPR016191">
    <property type="entry name" value="Ribonuclease/ribotoxin"/>
</dbReference>
<gene>
    <name evidence="4" type="ORF">ASPSYDRAFT_36484</name>
</gene>
<proteinExistence type="predicted"/>
<keyword evidence="5" id="KW-1185">Reference proteome</keyword>
<evidence type="ECO:0000313" key="5">
    <source>
        <dbReference type="Proteomes" id="UP000184356"/>
    </source>
</evidence>
<accession>A0A1L9T275</accession>